<accession>A0A7C4D715</accession>
<feature type="transmembrane region" description="Helical" evidence="2">
    <location>
        <begin position="296"/>
        <end position="320"/>
    </location>
</feature>
<comment type="caution">
    <text evidence="3">The sequence shown here is derived from an EMBL/GenBank/DDBJ whole genome shotgun (WGS) entry which is preliminary data.</text>
</comment>
<keyword evidence="2" id="KW-0812">Transmembrane</keyword>
<sequence>MKKLVLVIMLAFLVINMSCLEKSHADIPVIVHFGYFYSGFDAYYKVNIIGYLENSLGAIAVTVRNDLNYDVNLTRIKIVFEWGDVFAINNLTIQLSRGLSRVFILEFTIPSIGGKITNLRPYTYYVEVEYVYGNETGVWRYTPENYFVIFNSDQRDYYNLKREFESLLYSSIYITRAKAKEMYYKAIVERDLGDLLYSRGSFKEAVAKYKNAIDLLKQAVSLEYSIQSVFEEISLNRSIILLKQDELQLENIKSQINYYNSQIEVNRILAEAESKKADAELKKAEAELISALNVKYYAYAIMIYGFGFIIISIGILIYLAKKAR</sequence>
<keyword evidence="2" id="KW-1133">Transmembrane helix</keyword>
<feature type="coiled-coil region" evidence="1">
    <location>
        <begin position="267"/>
        <end position="294"/>
    </location>
</feature>
<evidence type="ECO:0000256" key="2">
    <source>
        <dbReference type="SAM" id="Phobius"/>
    </source>
</evidence>
<evidence type="ECO:0000256" key="1">
    <source>
        <dbReference type="SAM" id="Coils"/>
    </source>
</evidence>
<keyword evidence="1" id="KW-0175">Coiled coil</keyword>
<organism evidence="3">
    <name type="scientific">Staphylothermus marinus</name>
    <dbReference type="NCBI Taxonomy" id="2280"/>
    <lineage>
        <taxon>Archaea</taxon>
        <taxon>Thermoproteota</taxon>
        <taxon>Thermoprotei</taxon>
        <taxon>Desulfurococcales</taxon>
        <taxon>Desulfurococcaceae</taxon>
        <taxon>Staphylothermus</taxon>
    </lineage>
</organism>
<dbReference type="AlphaFoldDB" id="A0A7C4D715"/>
<dbReference type="EMBL" id="DTBJ01000020">
    <property type="protein sequence ID" value="HGM58501.1"/>
    <property type="molecule type" value="Genomic_DNA"/>
</dbReference>
<gene>
    <name evidence="3" type="ORF">ENU14_02795</name>
</gene>
<reference evidence="3" key="1">
    <citation type="journal article" date="2020" name="mSystems">
        <title>Genome- and Community-Level Interaction Insights into Carbon Utilization and Element Cycling Functions of Hydrothermarchaeota in Hydrothermal Sediment.</title>
        <authorList>
            <person name="Zhou Z."/>
            <person name="Liu Y."/>
            <person name="Xu W."/>
            <person name="Pan J."/>
            <person name="Luo Z.H."/>
            <person name="Li M."/>
        </authorList>
    </citation>
    <scope>NUCLEOTIDE SEQUENCE [LARGE SCALE GENOMIC DNA]</scope>
    <source>
        <strain evidence="3">SpSt-642</strain>
    </source>
</reference>
<protein>
    <submittedName>
        <fullName evidence="3">Uncharacterized protein</fullName>
    </submittedName>
</protein>
<proteinExistence type="predicted"/>
<keyword evidence="2" id="KW-0472">Membrane</keyword>
<name>A0A7C4D715_STAMA</name>
<evidence type="ECO:0000313" key="3">
    <source>
        <dbReference type="EMBL" id="HGM58501.1"/>
    </source>
</evidence>